<dbReference type="SUPFAM" id="SSF55920">
    <property type="entry name" value="Creatinase/aminopeptidase"/>
    <property type="match status" value="1"/>
</dbReference>
<reference evidence="4" key="1">
    <citation type="submission" date="2020-07" db="EMBL/GenBank/DDBJ databases">
        <title>Ethylene signaling mediates host invasion by parasitic plants.</title>
        <authorList>
            <person name="Yoshida S."/>
        </authorList>
    </citation>
    <scope>NUCLEOTIDE SEQUENCE</scope>
    <source>
        <strain evidence="4">Okayama</strain>
    </source>
</reference>
<gene>
    <name evidence="4" type="ORF">PHJA_001118500</name>
</gene>
<evidence type="ECO:0000313" key="5">
    <source>
        <dbReference type="Proteomes" id="UP000653305"/>
    </source>
</evidence>
<dbReference type="SUPFAM" id="SSF56112">
    <property type="entry name" value="Protein kinase-like (PK-like)"/>
    <property type="match status" value="1"/>
</dbReference>
<dbReference type="PANTHER" id="PTHR45777">
    <property type="entry name" value="METHIONINE AMINOPEPTIDASE 2"/>
    <property type="match status" value="1"/>
</dbReference>
<dbReference type="Gene3D" id="3.90.230.10">
    <property type="entry name" value="Creatinase/methionine aminopeptidase superfamily"/>
    <property type="match status" value="1"/>
</dbReference>
<dbReference type="GO" id="GO:0004177">
    <property type="term" value="F:aminopeptidase activity"/>
    <property type="evidence" value="ECO:0007669"/>
    <property type="project" value="UniProtKB-KW"/>
</dbReference>
<dbReference type="GO" id="GO:0005737">
    <property type="term" value="C:cytoplasm"/>
    <property type="evidence" value="ECO:0007669"/>
    <property type="project" value="TreeGrafter"/>
</dbReference>
<dbReference type="InterPro" id="IPR050247">
    <property type="entry name" value="Met_Aminopeptidase_Type2"/>
</dbReference>
<dbReference type="InterPro" id="IPR036005">
    <property type="entry name" value="Creatinase/aminopeptidase-like"/>
</dbReference>
<comment type="caution">
    <text evidence="4">The sequence shown here is derived from an EMBL/GenBank/DDBJ whole genome shotgun (WGS) entry which is preliminary data.</text>
</comment>
<dbReference type="PANTHER" id="PTHR45777:SF2">
    <property type="entry name" value="METHIONINE AMINOPEPTIDASE 2"/>
    <property type="match status" value="1"/>
</dbReference>
<name>A0A830BQ03_9LAMI</name>
<dbReference type="GO" id="GO:0006508">
    <property type="term" value="P:proteolysis"/>
    <property type="evidence" value="ECO:0007669"/>
    <property type="project" value="UniProtKB-KW"/>
</dbReference>
<sequence length="127" mass="14732">MVHCSNLWRTTSEEKRELERLEKPLYNSVRQAAEVHRQVRKYMKIIIKPGMLMNDLVAAHWTPNTGDKTVLQYDDLPTFSKPCGLEVRLPKLDPQGLDLLSKMFYMNPQGRVTACDALKHPYYNGLQ</sequence>
<dbReference type="Proteomes" id="UP000653305">
    <property type="component" value="Unassembled WGS sequence"/>
</dbReference>
<protein>
    <submittedName>
        <fullName evidence="4">Methionine aminopeptidase 2a</fullName>
    </submittedName>
</protein>
<evidence type="ECO:0000256" key="2">
    <source>
        <dbReference type="ARBA" id="ARBA00022670"/>
    </source>
</evidence>
<keyword evidence="5" id="KW-1185">Reference proteome</keyword>
<organism evidence="4 5">
    <name type="scientific">Phtheirospermum japonicum</name>
    <dbReference type="NCBI Taxonomy" id="374723"/>
    <lineage>
        <taxon>Eukaryota</taxon>
        <taxon>Viridiplantae</taxon>
        <taxon>Streptophyta</taxon>
        <taxon>Embryophyta</taxon>
        <taxon>Tracheophyta</taxon>
        <taxon>Spermatophyta</taxon>
        <taxon>Magnoliopsida</taxon>
        <taxon>eudicotyledons</taxon>
        <taxon>Gunneridae</taxon>
        <taxon>Pentapetalae</taxon>
        <taxon>asterids</taxon>
        <taxon>lamiids</taxon>
        <taxon>Lamiales</taxon>
        <taxon>Orobanchaceae</taxon>
        <taxon>Orobanchaceae incertae sedis</taxon>
        <taxon>Phtheirospermum</taxon>
    </lineage>
</organism>
<dbReference type="GO" id="GO:0008235">
    <property type="term" value="F:metalloexopeptidase activity"/>
    <property type="evidence" value="ECO:0007669"/>
    <property type="project" value="TreeGrafter"/>
</dbReference>
<keyword evidence="2" id="KW-0645">Protease</keyword>
<dbReference type="InterPro" id="IPR011009">
    <property type="entry name" value="Kinase-like_dom_sf"/>
</dbReference>
<accession>A0A830BQ03</accession>
<evidence type="ECO:0000313" key="4">
    <source>
        <dbReference type="EMBL" id="GFP89747.1"/>
    </source>
</evidence>
<proteinExistence type="predicted"/>
<evidence type="ECO:0000256" key="1">
    <source>
        <dbReference type="ARBA" id="ARBA00022438"/>
    </source>
</evidence>
<dbReference type="OrthoDB" id="7848262at2759"/>
<keyword evidence="3" id="KW-0378">Hydrolase</keyword>
<evidence type="ECO:0000256" key="3">
    <source>
        <dbReference type="ARBA" id="ARBA00022801"/>
    </source>
</evidence>
<dbReference type="AlphaFoldDB" id="A0A830BQ03"/>
<keyword evidence="1 4" id="KW-0031">Aminopeptidase</keyword>
<dbReference type="EMBL" id="BMAC01000200">
    <property type="protein sequence ID" value="GFP89747.1"/>
    <property type="molecule type" value="Genomic_DNA"/>
</dbReference>